<accession>A0ACC3AJN9</accession>
<keyword evidence="2" id="KW-1185">Reference proteome</keyword>
<evidence type="ECO:0000313" key="2">
    <source>
        <dbReference type="Proteomes" id="UP001172386"/>
    </source>
</evidence>
<name>A0ACC3AJN9_9EURO</name>
<gene>
    <name evidence="1" type="ORF">H2198_000621</name>
</gene>
<dbReference type="EMBL" id="JAPDRQ010000006">
    <property type="protein sequence ID" value="KAJ9663861.1"/>
    <property type="molecule type" value="Genomic_DNA"/>
</dbReference>
<organism evidence="1 2">
    <name type="scientific">Neophaeococcomyces mojaviensis</name>
    <dbReference type="NCBI Taxonomy" id="3383035"/>
    <lineage>
        <taxon>Eukaryota</taxon>
        <taxon>Fungi</taxon>
        <taxon>Dikarya</taxon>
        <taxon>Ascomycota</taxon>
        <taxon>Pezizomycotina</taxon>
        <taxon>Eurotiomycetes</taxon>
        <taxon>Chaetothyriomycetidae</taxon>
        <taxon>Chaetothyriales</taxon>
        <taxon>Chaetothyriales incertae sedis</taxon>
        <taxon>Neophaeococcomyces</taxon>
    </lineage>
</organism>
<sequence length="412" mass="46687">MSAVLLRYPHLRPALERVSQHLPQPVRRMFTLLLSLFTFRNILLLFCLLNLKTLPLAWELRLIYRSYRSWKSKRDVARILRTASNATTSSSSSTSTSTPTTLPASSHPLFAPLTVSTITPQLEIDHNLHKSNSTYFSDLDESRTALMVHLLSSTRFSPAELDREGYRGAFSIILGSVHASFLREIKPYERYHIRSRILGWDEKWILIGSVFVRSKTAADRKREEQDKRRRAKAIAETEGQKDDTETKTSSLPIQNSSISKDETSEVLLATCLSKYVVKKGRFTVPPERCWRSAGWLPDKPPASQGGTETPPIVSDSSAMPSTPDTEPVTNGEIKLTEADLRRRAQETAAKTVEKLQQQQSSARKNADDEACREAASKWSWEDIEAERKRGLKVAENWLGLDKSLKELWEQGF</sequence>
<proteinExistence type="predicted"/>
<comment type="caution">
    <text evidence="1">The sequence shown here is derived from an EMBL/GenBank/DDBJ whole genome shotgun (WGS) entry which is preliminary data.</text>
</comment>
<protein>
    <submittedName>
        <fullName evidence="1">Uncharacterized protein</fullName>
    </submittedName>
</protein>
<reference evidence="1" key="1">
    <citation type="submission" date="2022-10" db="EMBL/GenBank/DDBJ databases">
        <title>Culturing micro-colonial fungi from biological soil crusts in the Mojave desert and describing Neophaeococcomyces mojavensis, and introducing the new genera and species Taxawa tesnikishii.</title>
        <authorList>
            <person name="Kurbessoian T."/>
            <person name="Stajich J.E."/>
        </authorList>
    </citation>
    <scope>NUCLEOTIDE SEQUENCE</scope>
    <source>
        <strain evidence="1">JES_112</strain>
    </source>
</reference>
<dbReference type="Proteomes" id="UP001172386">
    <property type="component" value="Unassembled WGS sequence"/>
</dbReference>
<evidence type="ECO:0000313" key="1">
    <source>
        <dbReference type="EMBL" id="KAJ9663861.1"/>
    </source>
</evidence>